<dbReference type="EMBL" id="JAGGNH010000008">
    <property type="protein sequence ID" value="KAJ0965426.1"/>
    <property type="molecule type" value="Genomic_DNA"/>
</dbReference>
<name>A0A9D5C2J7_9LILI</name>
<evidence type="ECO:0008006" key="4">
    <source>
        <dbReference type="Google" id="ProtNLM"/>
    </source>
</evidence>
<dbReference type="Proteomes" id="UP001085076">
    <property type="component" value="Miscellaneous, Linkage group lg08"/>
</dbReference>
<reference evidence="2" key="2">
    <citation type="journal article" date="2022" name="Hortic Res">
        <title>The genome of Dioscorea zingiberensis sheds light on the biosynthesis, origin and evolution of the medicinally important diosgenin saponins.</title>
        <authorList>
            <person name="Li Y."/>
            <person name="Tan C."/>
            <person name="Li Z."/>
            <person name="Guo J."/>
            <person name="Li S."/>
            <person name="Chen X."/>
            <person name="Wang C."/>
            <person name="Dai X."/>
            <person name="Yang H."/>
            <person name="Song W."/>
            <person name="Hou L."/>
            <person name="Xu J."/>
            <person name="Tong Z."/>
            <person name="Xu A."/>
            <person name="Yuan X."/>
            <person name="Wang W."/>
            <person name="Yang Q."/>
            <person name="Chen L."/>
            <person name="Sun Z."/>
            <person name="Wang K."/>
            <person name="Pan B."/>
            <person name="Chen J."/>
            <person name="Bao Y."/>
            <person name="Liu F."/>
            <person name="Qi X."/>
            <person name="Gang D.R."/>
            <person name="Wen J."/>
            <person name="Li J."/>
        </authorList>
    </citation>
    <scope>NUCLEOTIDE SEQUENCE</scope>
    <source>
        <strain evidence="2">Dzin_1.0</strain>
    </source>
</reference>
<gene>
    <name evidence="2" type="ORF">J5N97_026564</name>
</gene>
<feature type="region of interest" description="Disordered" evidence="1">
    <location>
        <begin position="1"/>
        <end position="22"/>
    </location>
</feature>
<proteinExistence type="predicted"/>
<accession>A0A9D5C2J7</accession>
<evidence type="ECO:0000313" key="2">
    <source>
        <dbReference type="EMBL" id="KAJ0965426.1"/>
    </source>
</evidence>
<evidence type="ECO:0000313" key="3">
    <source>
        <dbReference type="Proteomes" id="UP001085076"/>
    </source>
</evidence>
<reference evidence="2" key="1">
    <citation type="submission" date="2021-03" db="EMBL/GenBank/DDBJ databases">
        <authorList>
            <person name="Li Z."/>
            <person name="Yang C."/>
        </authorList>
    </citation>
    <scope>NUCLEOTIDE SEQUENCE</scope>
    <source>
        <strain evidence="2">Dzin_1.0</strain>
        <tissue evidence="2">Leaf</tissue>
    </source>
</reference>
<feature type="compositionally biased region" description="Basic and acidic residues" evidence="1">
    <location>
        <begin position="252"/>
        <end position="269"/>
    </location>
</feature>
<protein>
    <recommendedName>
        <fullName evidence="4">DUF4283 domain-containing protein</fullName>
    </recommendedName>
</protein>
<feature type="compositionally biased region" description="Low complexity" evidence="1">
    <location>
        <begin position="227"/>
        <end position="246"/>
    </location>
</feature>
<evidence type="ECO:0000256" key="1">
    <source>
        <dbReference type="SAM" id="MobiDB-lite"/>
    </source>
</evidence>
<sequence>MKAKAKPPKPNTKERTTRRRKVDDAGMEQLYTSVALNKGILDGREHMKAFSIITVVESREGTVTISDITDILTHIVDENWSWTVKPLRDRRYIVAFPTAELVAKRKQDFVVTAFDLKFEPWTPDLWQTGKAEGATRWVVVKTLPMDCWGRDEAASLLKPAGDLVALDRRSQEYGNDLRLLLRIRWPRKMPTSIHCSLGVRQFNYTIELDAGQPALPWDDGGIASNSTTTVRGGAPTGTTGPTRGGALQRTKARPDGDALRGSPTEEHRSPTSNRNCHHGAATH</sequence>
<organism evidence="2 3">
    <name type="scientific">Dioscorea zingiberensis</name>
    <dbReference type="NCBI Taxonomy" id="325984"/>
    <lineage>
        <taxon>Eukaryota</taxon>
        <taxon>Viridiplantae</taxon>
        <taxon>Streptophyta</taxon>
        <taxon>Embryophyta</taxon>
        <taxon>Tracheophyta</taxon>
        <taxon>Spermatophyta</taxon>
        <taxon>Magnoliopsida</taxon>
        <taxon>Liliopsida</taxon>
        <taxon>Dioscoreales</taxon>
        <taxon>Dioscoreaceae</taxon>
        <taxon>Dioscorea</taxon>
    </lineage>
</organism>
<comment type="caution">
    <text evidence="2">The sequence shown here is derived from an EMBL/GenBank/DDBJ whole genome shotgun (WGS) entry which is preliminary data.</text>
</comment>
<feature type="region of interest" description="Disordered" evidence="1">
    <location>
        <begin position="217"/>
        <end position="283"/>
    </location>
</feature>
<keyword evidence="3" id="KW-1185">Reference proteome</keyword>
<dbReference type="AlphaFoldDB" id="A0A9D5C2J7"/>